<dbReference type="RefSeq" id="WP_377926694.1">
    <property type="nucleotide sequence ID" value="NZ_JBHUEM010000003.1"/>
</dbReference>
<organism evidence="2 3">
    <name type="scientific">Bacillus salitolerans</name>
    <dbReference type="NCBI Taxonomy" id="1437434"/>
    <lineage>
        <taxon>Bacteria</taxon>
        <taxon>Bacillati</taxon>
        <taxon>Bacillota</taxon>
        <taxon>Bacilli</taxon>
        <taxon>Bacillales</taxon>
        <taxon>Bacillaceae</taxon>
        <taxon>Bacillus</taxon>
    </lineage>
</organism>
<evidence type="ECO:0000313" key="3">
    <source>
        <dbReference type="Proteomes" id="UP001597214"/>
    </source>
</evidence>
<dbReference type="EMBL" id="JBHUEM010000003">
    <property type="protein sequence ID" value="MFD1735594.1"/>
    <property type="molecule type" value="Genomic_DNA"/>
</dbReference>
<comment type="caution">
    <text evidence="2">The sequence shown here is derived from an EMBL/GenBank/DDBJ whole genome shotgun (WGS) entry which is preliminary data.</text>
</comment>
<gene>
    <name evidence="2" type="ORF">ACFSCX_03365</name>
</gene>
<name>A0ABW4LLL1_9BACI</name>
<feature type="compositionally biased region" description="Polar residues" evidence="1">
    <location>
        <begin position="1"/>
        <end position="19"/>
    </location>
</feature>
<sequence length="51" mass="5883">MSKWNNEAAPNNNLSSTDLKNSELPSAHEFAEELSDGMERNDYIEKQQNER</sequence>
<dbReference type="Proteomes" id="UP001597214">
    <property type="component" value="Unassembled WGS sequence"/>
</dbReference>
<reference evidence="3" key="1">
    <citation type="journal article" date="2019" name="Int. J. Syst. Evol. Microbiol.">
        <title>The Global Catalogue of Microorganisms (GCM) 10K type strain sequencing project: providing services to taxonomists for standard genome sequencing and annotation.</title>
        <authorList>
            <consortium name="The Broad Institute Genomics Platform"/>
            <consortium name="The Broad Institute Genome Sequencing Center for Infectious Disease"/>
            <person name="Wu L."/>
            <person name="Ma J."/>
        </authorList>
    </citation>
    <scope>NUCLEOTIDE SEQUENCE [LARGE SCALE GENOMIC DNA]</scope>
    <source>
        <strain evidence="3">CCUG 49339</strain>
    </source>
</reference>
<evidence type="ECO:0000313" key="2">
    <source>
        <dbReference type="EMBL" id="MFD1735594.1"/>
    </source>
</evidence>
<proteinExistence type="predicted"/>
<feature type="compositionally biased region" description="Basic and acidic residues" evidence="1">
    <location>
        <begin position="37"/>
        <end position="51"/>
    </location>
</feature>
<evidence type="ECO:0008006" key="4">
    <source>
        <dbReference type="Google" id="ProtNLM"/>
    </source>
</evidence>
<protein>
    <recommendedName>
        <fullName evidence="4">YfhD family protein</fullName>
    </recommendedName>
</protein>
<evidence type="ECO:0000256" key="1">
    <source>
        <dbReference type="SAM" id="MobiDB-lite"/>
    </source>
</evidence>
<feature type="region of interest" description="Disordered" evidence="1">
    <location>
        <begin position="1"/>
        <end position="51"/>
    </location>
</feature>
<keyword evidence="3" id="KW-1185">Reference proteome</keyword>
<accession>A0ABW4LLL1</accession>